<keyword evidence="1" id="KW-0472">Membrane</keyword>
<gene>
    <name evidence="2" type="ORF">RFI_16700</name>
</gene>
<comment type="caution">
    <text evidence="2">The sequence shown here is derived from an EMBL/GenBank/DDBJ whole genome shotgun (WGS) entry which is preliminary data.</text>
</comment>
<dbReference type="Proteomes" id="UP000023152">
    <property type="component" value="Unassembled WGS sequence"/>
</dbReference>
<dbReference type="EMBL" id="ASPP01012523">
    <property type="protein sequence ID" value="ETO20518.1"/>
    <property type="molecule type" value="Genomic_DNA"/>
</dbReference>
<evidence type="ECO:0008006" key="4">
    <source>
        <dbReference type="Google" id="ProtNLM"/>
    </source>
</evidence>
<keyword evidence="1" id="KW-0812">Transmembrane</keyword>
<protein>
    <recommendedName>
        <fullName evidence="4">Transmembrane protein</fullName>
    </recommendedName>
</protein>
<proteinExistence type="predicted"/>
<sequence>MFFKIHFEIFLEKGKNKGKELTVIFLFAFFKFLYLLQFHLIKLTFIRRCYILKCYFFDVIIAFEQLQIEGLLRDIIQYHSKLYSISTNYTNSSLPFLLLLLFCNGEKSTYLIEFVFYYYFYYCFVMMKYQHNKHIMILIF</sequence>
<organism evidence="2 3">
    <name type="scientific">Reticulomyxa filosa</name>
    <dbReference type="NCBI Taxonomy" id="46433"/>
    <lineage>
        <taxon>Eukaryota</taxon>
        <taxon>Sar</taxon>
        <taxon>Rhizaria</taxon>
        <taxon>Retaria</taxon>
        <taxon>Foraminifera</taxon>
        <taxon>Monothalamids</taxon>
        <taxon>Reticulomyxidae</taxon>
        <taxon>Reticulomyxa</taxon>
    </lineage>
</organism>
<keyword evidence="1" id="KW-1133">Transmembrane helix</keyword>
<evidence type="ECO:0000313" key="2">
    <source>
        <dbReference type="EMBL" id="ETO20518.1"/>
    </source>
</evidence>
<name>X6N3N4_RETFI</name>
<accession>X6N3N4</accession>
<feature type="transmembrane region" description="Helical" evidence="1">
    <location>
        <begin position="21"/>
        <end position="39"/>
    </location>
</feature>
<keyword evidence="3" id="KW-1185">Reference proteome</keyword>
<dbReference type="AlphaFoldDB" id="X6N3N4"/>
<evidence type="ECO:0000256" key="1">
    <source>
        <dbReference type="SAM" id="Phobius"/>
    </source>
</evidence>
<reference evidence="2 3" key="1">
    <citation type="journal article" date="2013" name="Curr. Biol.">
        <title>The Genome of the Foraminiferan Reticulomyxa filosa.</title>
        <authorList>
            <person name="Glockner G."/>
            <person name="Hulsmann N."/>
            <person name="Schleicher M."/>
            <person name="Noegel A.A."/>
            <person name="Eichinger L."/>
            <person name="Gallinger C."/>
            <person name="Pawlowski J."/>
            <person name="Sierra R."/>
            <person name="Euteneuer U."/>
            <person name="Pillet L."/>
            <person name="Moustafa A."/>
            <person name="Platzer M."/>
            <person name="Groth M."/>
            <person name="Szafranski K."/>
            <person name="Schliwa M."/>
        </authorList>
    </citation>
    <scope>NUCLEOTIDE SEQUENCE [LARGE SCALE GENOMIC DNA]</scope>
</reference>
<evidence type="ECO:0000313" key="3">
    <source>
        <dbReference type="Proteomes" id="UP000023152"/>
    </source>
</evidence>
<feature type="transmembrane region" description="Helical" evidence="1">
    <location>
        <begin position="108"/>
        <end position="127"/>
    </location>
</feature>